<dbReference type="GO" id="GO:0016020">
    <property type="term" value="C:membrane"/>
    <property type="evidence" value="ECO:0007669"/>
    <property type="project" value="UniProtKB-SubCell"/>
</dbReference>
<dbReference type="PANTHER" id="PTHR43731:SF14">
    <property type="entry name" value="PRESENILIN-ASSOCIATED RHOMBOID-LIKE PROTEIN, MITOCHONDRIAL"/>
    <property type="match status" value="1"/>
</dbReference>
<sequence length="297" mass="31333">MTSDSPSAPETSVPSCYRHPGRETYVRCTRCDRFICPDCMREAAVGHQCVECVNEGAKSVRRPSGAPRGGGDWRPTVTFALIGLCVVAFLGEIASSRFVYELLMTGVAVMPDGSVGGVAEGQWYRLVTSMFLHERPNGDALAITHILFNMWALWVVGPPLERMLGRVRFLALYLLAGIGGSVLLYVLDPGGAAVGASGAIFGLFAAFFVLGLKLGIPVQPIVLVLVLNLVITFAPGTNISWQGHIGGLAVGGLLAAAYAYTPPRLQRMVNVAAPAVVALALLLTVVVKTAAIPGSVL</sequence>
<keyword evidence="5 7" id="KW-1133">Transmembrane helix</keyword>
<feature type="transmembrane region" description="Helical" evidence="7">
    <location>
        <begin position="169"/>
        <end position="187"/>
    </location>
</feature>
<evidence type="ECO:0000256" key="5">
    <source>
        <dbReference type="ARBA" id="ARBA00022989"/>
    </source>
</evidence>
<feature type="transmembrane region" description="Helical" evidence="7">
    <location>
        <begin position="218"/>
        <end position="235"/>
    </location>
</feature>
<keyword evidence="9" id="KW-0645">Protease</keyword>
<comment type="subcellular location">
    <subcellularLocation>
        <location evidence="1">Membrane</location>
        <topology evidence="1">Multi-pass membrane protein</topology>
    </subcellularLocation>
</comment>
<dbReference type="RefSeq" id="WP_103561289.1">
    <property type="nucleotide sequence ID" value="NZ_MTBP01000001.1"/>
</dbReference>
<proteinExistence type="inferred from homology"/>
<evidence type="ECO:0000256" key="7">
    <source>
        <dbReference type="SAM" id="Phobius"/>
    </source>
</evidence>
<comment type="similarity">
    <text evidence="2">Belongs to the peptidase S54 family.</text>
</comment>
<dbReference type="SUPFAM" id="SSF144091">
    <property type="entry name" value="Rhomboid-like"/>
    <property type="match status" value="1"/>
</dbReference>
<feature type="domain" description="Peptidase S54 rhomboid" evidence="8">
    <location>
        <begin position="121"/>
        <end position="258"/>
    </location>
</feature>
<feature type="transmembrane region" description="Helical" evidence="7">
    <location>
        <begin position="77"/>
        <end position="100"/>
    </location>
</feature>
<evidence type="ECO:0000313" key="9">
    <source>
        <dbReference type="EMBL" id="POM26302.1"/>
    </source>
</evidence>
<evidence type="ECO:0000256" key="2">
    <source>
        <dbReference type="ARBA" id="ARBA00009045"/>
    </source>
</evidence>
<reference evidence="9 10" key="1">
    <citation type="journal article" date="2017" name="Chemistry">
        <title>Isolation, Biosynthesis and Chemical Modifications of Rubterolones A-F: Rare Tropolone Alkaloids from Actinomadura sp. 5-2.</title>
        <authorList>
            <person name="Guo H."/>
            <person name="Benndorf R."/>
            <person name="Leichnitz D."/>
            <person name="Klassen J.L."/>
            <person name="Vollmers J."/>
            <person name="Gorls H."/>
            <person name="Steinacker M."/>
            <person name="Weigel C."/>
            <person name="Dahse H.M."/>
            <person name="Kaster A.K."/>
            <person name="de Beer Z.W."/>
            <person name="Poulsen M."/>
            <person name="Beemelmanns C."/>
        </authorList>
    </citation>
    <scope>NUCLEOTIDE SEQUENCE [LARGE SCALE GENOMIC DNA]</scope>
    <source>
        <strain evidence="9 10">5-2</strain>
    </source>
</reference>
<feature type="transmembrane region" description="Helical" evidence="7">
    <location>
        <begin position="241"/>
        <end position="260"/>
    </location>
</feature>
<evidence type="ECO:0000256" key="6">
    <source>
        <dbReference type="ARBA" id="ARBA00023136"/>
    </source>
</evidence>
<dbReference type="Pfam" id="PF01694">
    <property type="entry name" value="Rhomboid"/>
    <property type="match status" value="1"/>
</dbReference>
<dbReference type="GO" id="GO:0006508">
    <property type="term" value="P:proteolysis"/>
    <property type="evidence" value="ECO:0007669"/>
    <property type="project" value="UniProtKB-KW"/>
</dbReference>
<evidence type="ECO:0000256" key="1">
    <source>
        <dbReference type="ARBA" id="ARBA00004141"/>
    </source>
</evidence>
<feature type="transmembrane region" description="Helical" evidence="7">
    <location>
        <begin position="140"/>
        <end position="157"/>
    </location>
</feature>
<keyword evidence="4 9" id="KW-0378">Hydrolase</keyword>
<accession>A0A2P4UMM8</accession>
<gene>
    <name evidence="9" type="primary">gluP</name>
    <name evidence="9" type="ORF">BTM25_06980</name>
</gene>
<feature type="transmembrane region" description="Helical" evidence="7">
    <location>
        <begin position="193"/>
        <end position="211"/>
    </location>
</feature>
<dbReference type="EMBL" id="MTBP01000001">
    <property type="protein sequence ID" value="POM26302.1"/>
    <property type="molecule type" value="Genomic_DNA"/>
</dbReference>
<dbReference type="InterPro" id="IPR050925">
    <property type="entry name" value="Rhomboid_protease_S54"/>
</dbReference>
<dbReference type="AlphaFoldDB" id="A0A2P4UMM8"/>
<name>A0A2P4UMM8_9ACTN</name>
<dbReference type="EC" id="3.4.21.105" evidence="9"/>
<dbReference type="InterPro" id="IPR035952">
    <property type="entry name" value="Rhomboid-like_sf"/>
</dbReference>
<protein>
    <submittedName>
        <fullName evidence="9">Rhomboid protease GluP</fullName>
        <ecNumber evidence="9">3.4.21.105</ecNumber>
    </submittedName>
</protein>
<evidence type="ECO:0000259" key="8">
    <source>
        <dbReference type="Pfam" id="PF01694"/>
    </source>
</evidence>
<evidence type="ECO:0000256" key="3">
    <source>
        <dbReference type="ARBA" id="ARBA00022692"/>
    </source>
</evidence>
<keyword evidence="6 7" id="KW-0472">Membrane</keyword>
<dbReference type="Gene3D" id="1.20.1540.10">
    <property type="entry name" value="Rhomboid-like"/>
    <property type="match status" value="1"/>
</dbReference>
<keyword evidence="10" id="KW-1185">Reference proteome</keyword>
<feature type="transmembrane region" description="Helical" evidence="7">
    <location>
        <begin position="272"/>
        <end position="292"/>
    </location>
</feature>
<dbReference type="InterPro" id="IPR022764">
    <property type="entry name" value="Peptidase_S54_rhomboid_dom"/>
</dbReference>
<organism evidence="9 10">
    <name type="scientific">Actinomadura rubteroloni</name>
    <dbReference type="NCBI Taxonomy" id="1926885"/>
    <lineage>
        <taxon>Bacteria</taxon>
        <taxon>Bacillati</taxon>
        <taxon>Actinomycetota</taxon>
        <taxon>Actinomycetes</taxon>
        <taxon>Streptosporangiales</taxon>
        <taxon>Thermomonosporaceae</taxon>
        <taxon>Actinomadura</taxon>
    </lineage>
</organism>
<dbReference type="GO" id="GO:0004252">
    <property type="term" value="F:serine-type endopeptidase activity"/>
    <property type="evidence" value="ECO:0007669"/>
    <property type="project" value="InterPro"/>
</dbReference>
<comment type="caution">
    <text evidence="9">The sequence shown here is derived from an EMBL/GenBank/DDBJ whole genome shotgun (WGS) entry which is preliminary data.</text>
</comment>
<dbReference type="Proteomes" id="UP000242367">
    <property type="component" value="Unassembled WGS sequence"/>
</dbReference>
<evidence type="ECO:0000256" key="4">
    <source>
        <dbReference type="ARBA" id="ARBA00022801"/>
    </source>
</evidence>
<keyword evidence="3 7" id="KW-0812">Transmembrane</keyword>
<evidence type="ECO:0000313" key="10">
    <source>
        <dbReference type="Proteomes" id="UP000242367"/>
    </source>
</evidence>
<dbReference type="PANTHER" id="PTHR43731">
    <property type="entry name" value="RHOMBOID PROTEASE"/>
    <property type="match status" value="1"/>
</dbReference>
<dbReference type="SUPFAM" id="SSF57845">
    <property type="entry name" value="B-box zinc-binding domain"/>
    <property type="match status" value="1"/>
</dbReference>